<dbReference type="InterPro" id="IPR027417">
    <property type="entry name" value="P-loop_NTPase"/>
</dbReference>
<evidence type="ECO:0000259" key="4">
    <source>
        <dbReference type="Pfam" id="PF07724"/>
    </source>
</evidence>
<organism evidence="5 6">
    <name type="scientific">Thalictrum thalictroides</name>
    <name type="common">Rue-anemone</name>
    <name type="synonym">Anemone thalictroides</name>
    <dbReference type="NCBI Taxonomy" id="46969"/>
    <lineage>
        <taxon>Eukaryota</taxon>
        <taxon>Viridiplantae</taxon>
        <taxon>Streptophyta</taxon>
        <taxon>Embryophyta</taxon>
        <taxon>Tracheophyta</taxon>
        <taxon>Spermatophyta</taxon>
        <taxon>Magnoliopsida</taxon>
        <taxon>Ranunculales</taxon>
        <taxon>Ranunculaceae</taxon>
        <taxon>Thalictroideae</taxon>
        <taxon>Thalictrum</taxon>
    </lineage>
</organism>
<dbReference type="OrthoDB" id="47330at2759"/>
<gene>
    <name evidence="5" type="ORF">FRX31_005660</name>
</gene>
<dbReference type="GO" id="GO:0005524">
    <property type="term" value="F:ATP binding"/>
    <property type="evidence" value="ECO:0007669"/>
    <property type="project" value="UniProtKB-KW"/>
</dbReference>
<evidence type="ECO:0000313" key="6">
    <source>
        <dbReference type="Proteomes" id="UP000554482"/>
    </source>
</evidence>
<accession>A0A7J6X5U7</accession>
<dbReference type="GO" id="GO:0005737">
    <property type="term" value="C:cytoplasm"/>
    <property type="evidence" value="ECO:0007669"/>
    <property type="project" value="TreeGrafter"/>
</dbReference>
<dbReference type="PANTHER" id="PTHR11638:SF86">
    <property type="entry name" value="CHAPERONE PROTEIN CLPB4, MITOCHONDRIAL"/>
    <property type="match status" value="1"/>
</dbReference>
<keyword evidence="3" id="KW-0175">Coiled coil</keyword>
<sequence>MNRIRSIKEEIDRVNLEAEAAEREYDLNRAAELKYGTRKDMEVVFNIPYSVVLFDEIEKAHHDVFNILLQLLDDGRITDLSLRTVSKTCRETGNESAKSCISSSIYAYSLFWF</sequence>
<keyword evidence="1" id="KW-0547">Nucleotide-binding</keyword>
<evidence type="ECO:0000313" key="5">
    <source>
        <dbReference type="EMBL" id="KAF5204753.1"/>
    </source>
</evidence>
<dbReference type="InterPro" id="IPR050130">
    <property type="entry name" value="ClpA_ClpB"/>
</dbReference>
<dbReference type="InterPro" id="IPR003959">
    <property type="entry name" value="ATPase_AAA_core"/>
</dbReference>
<feature type="domain" description="ATPase AAA-type core" evidence="4">
    <location>
        <begin position="42"/>
        <end position="85"/>
    </location>
</feature>
<dbReference type="SUPFAM" id="SSF52540">
    <property type="entry name" value="P-loop containing nucleoside triphosphate hydrolases"/>
    <property type="match status" value="1"/>
</dbReference>
<dbReference type="AlphaFoldDB" id="A0A7J6X5U7"/>
<dbReference type="PANTHER" id="PTHR11638">
    <property type="entry name" value="ATP-DEPENDENT CLP PROTEASE"/>
    <property type="match status" value="1"/>
</dbReference>
<evidence type="ECO:0000256" key="3">
    <source>
        <dbReference type="SAM" id="Coils"/>
    </source>
</evidence>
<evidence type="ECO:0000256" key="2">
    <source>
        <dbReference type="ARBA" id="ARBA00022840"/>
    </source>
</evidence>
<name>A0A7J6X5U7_THATH</name>
<dbReference type="Pfam" id="PF07724">
    <property type="entry name" value="AAA_2"/>
    <property type="match status" value="1"/>
</dbReference>
<dbReference type="EMBL" id="JABWDY010005010">
    <property type="protein sequence ID" value="KAF5204753.1"/>
    <property type="molecule type" value="Genomic_DNA"/>
</dbReference>
<dbReference type="Proteomes" id="UP000554482">
    <property type="component" value="Unassembled WGS sequence"/>
</dbReference>
<feature type="coiled-coil region" evidence="3">
    <location>
        <begin position="4"/>
        <end position="31"/>
    </location>
</feature>
<evidence type="ECO:0000256" key="1">
    <source>
        <dbReference type="ARBA" id="ARBA00022741"/>
    </source>
</evidence>
<protein>
    <submittedName>
        <fullName evidence="5">Chaperone protein clpb4 protein</fullName>
    </submittedName>
</protein>
<reference evidence="5 6" key="1">
    <citation type="submission" date="2020-06" db="EMBL/GenBank/DDBJ databases">
        <title>Transcriptomic and genomic resources for Thalictrum thalictroides and T. hernandezii: Facilitating candidate gene discovery in an emerging model plant lineage.</title>
        <authorList>
            <person name="Arias T."/>
            <person name="Riano-Pachon D.M."/>
            <person name="Di Stilio V.S."/>
        </authorList>
    </citation>
    <scope>NUCLEOTIDE SEQUENCE [LARGE SCALE GENOMIC DNA]</scope>
    <source>
        <strain evidence="6">cv. WT478/WT964</strain>
        <tissue evidence="5">Leaves</tissue>
    </source>
</reference>
<keyword evidence="2" id="KW-0067">ATP-binding</keyword>
<dbReference type="GO" id="GO:0034605">
    <property type="term" value="P:cellular response to heat"/>
    <property type="evidence" value="ECO:0007669"/>
    <property type="project" value="TreeGrafter"/>
</dbReference>
<keyword evidence="6" id="KW-1185">Reference proteome</keyword>
<dbReference type="GO" id="GO:0016887">
    <property type="term" value="F:ATP hydrolysis activity"/>
    <property type="evidence" value="ECO:0007669"/>
    <property type="project" value="InterPro"/>
</dbReference>
<comment type="caution">
    <text evidence="5">The sequence shown here is derived from an EMBL/GenBank/DDBJ whole genome shotgun (WGS) entry which is preliminary data.</text>
</comment>
<proteinExistence type="predicted"/>
<dbReference type="Gene3D" id="3.40.50.300">
    <property type="entry name" value="P-loop containing nucleotide triphosphate hydrolases"/>
    <property type="match status" value="1"/>
</dbReference>